<reference evidence="1" key="1">
    <citation type="submission" date="2020-05" db="EMBL/GenBank/DDBJ databases">
        <title>Large-scale comparative analyses of tick genomes elucidate their genetic diversity and vector capacities.</title>
        <authorList>
            <person name="Jia N."/>
            <person name="Wang J."/>
            <person name="Shi W."/>
            <person name="Du L."/>
            <person name="Sun Y."/>
            <person name="Zhan W."/>
            <person name="Jiang J."/>
            <person name="Wang Q."/>
            <person name="Zhang B."/>
            <person name="Ji P."/>
            <person name="Sakyi L.B."/>
            <person name="Cui X."/>
            <person name="Yuan T."/>
            <person name="Jiang B."/>
            <person name="Yang W."/>
            <person name="Lam T.T.-Y."/>
            <person name="Chang Q."/>
            <person name="Ding S."/>
            <person name="Wang X."/>
            <person name="Zhu J."/>
            <person name="Ruan X."/>
            <person name="Zhao L."/>
            <person name="Wei J."/>
            <person name="Que T."/>
            <person name="Du C."/>
            <person name="Cheng J."/>
            <person name="Dai P."/>
            <person name="Han X."/>
            <person name="Huang E."/>
            <person name="Gao Y."/>
            <person name="Liu J."/>
            <person name="Shao H."/>
            <person name="Ye R."/>
            <person name="Li L."/>
            <person name="Wei W."/>
            <person name="Wang X."/>
            <person name="Wang C."/>
            <person name="Yang T."/>
            <person name="Huo Q."/>
            <person name="Li W."/>
            <person name="Guo W."/>
            <person name="Chen H."/>
            <person name="Zhou L."/>
            <person name="Ni X."/>
            <person name="Tian J."/>
            <person name="Zhou Y."/>
            <person name="Sheng Y."/>
            <person name="Liu T."/>
            <person name="Pan Y."/>
            <person name="Xia L."/>
            <person name="Li J."/>
            <person name="Zhao F."/>
            <person name="Cao W."/>
        </authorList>
    </citation>
    <scope>NUCLEOTIDE SEQUENCE</scope>
    <source>
        <strain evidence="1">Dsil-2018</strain>
    </source>
</reference>
<gene>
    <name evidence="1" type="ORF">HPB49_010176</name>
</gene>
<sequence>MAGSASAPLLSTLSVSNSAERGEEDEIEAMEGTDWQLVQSKSAKKKQAAERGKSQPNASRSFQESARVGAKSSRRVAALKKRVIAASRMPELPSTHCKIIVRPRGGLDLRKTSCYGISTATAKWTSKEKNPEPSRTSAGPSTQHRDRMVTKMAPTVASAEL</sequence>
<organism evidence="1 2">
    <name type="scientific">Dermacentor silvarum</name>
    <name type="common">Tick</name>
    <dbReference type="NCBI Taxonomy" id="543639"/>
    <lineage>
        <taxon>Eukaryota</taxon>
        <taxon>Metazoa</taxon>
        <taxon>Ecdysozoa</taxon>
        <taxon>Arthropoda</taxon>
        <taxon>Chelicerata</taxon>
        <taxon>Arachnida</taxon>
        <taxon>Acari</taxon>
        <taxon>Parasitiformes</taxon>
        <taxon>Ixodida</taxon>
        <taxon>Ixodoidea</taxon>
        <taxon>Ixodidae</taxon>
        <taxon>Rhipicephalinae</taxon>
        <taxon>Dermacentor</taxon>
    </lineage>
</organism>
<protein>
    <submittedName>
        <fullName evidence="1">Uncharacterized protein</fullName>
    </submittedName>
</protein>
<evidence type="ECO:0000313" key="1">
    <source>
        <dbReference type="EMBL" id="KAH7933194.1"/>
    </source>
</evidence>
<dbReference type="EMBL" id="CM023478">
    <property type="protein sequence ID" value="KAH7933194.1"/>
    <property type="molecule type" value="Genomic_DNA"/>
</dbReference>
<comment type="caution">
    <text evidence="1">The sequence shown here is derived from an EMBL/GenBank/DDBJ whole genome shotgun (WGS) entry which is preliminary data.</text>
</comment>
<proteinExistence type="predicted"/>
<accession>A0ACB8C2X3</accession>
<name>A0ACB8C2X3_DERSI</name>
<keyword evidence="2" id="KW-1185">Reference proteome</keyword>
<evidence type="ECO:0000313" key="2">
    <source>
        <dbReference type="Proteomes" id="UP000821865"/>
    </source>
</evidence>
<dbReference type="Proteomes" id="UP000821865">
    <property type="component" value="Chromosome 9"/>
</dbReference>